<evidence type="ECO:0000259" key="5">
    <source>
        <dbReference type="PROSITE" id="PS50011"/>
    </source>
</evidence>
<dbReference type="HOGENOM" id="CLU_1067248_0_0_1"/>
<dbReference type="Proteomes" id="UP000013827">
    <property type="component" value="Unassembled WGS sequence"/>
</dbReference>
<dbReference type="InterPro" id="IPR051681">
    <property type="entry name" value="Ser/Thr_Kinases-Pseudokinases"/>
</dbReference>
<reference evidence="6" key="2">
    <citation type="submission" date="2024-10" db="UniProtKB">
        <authorList>
            <consortium name="EnsemblProtists"/>
        </authorList>
    </citation>
    <scope>IDENTIFICATION</scope>
</reference>
<evidence type="ECO:0000256" key="2">
    <source>
        <dbReference type="ARBA" id="ARBA00022741"/>
    </source>
</evidence>
<keyword evidence="1" id="KW-0808">Transferase</keyword>
<evidence type="ECO:0000256" key="1">
    <source>
        <dbReference type="ARBA" id="ARBA00022679"/>
    </source>
</evidence>
<dbReference type="GO" id="GO:0004674">
    <property type="term" value="F:protein serine/threonine kinase activity"/>
    <property type="evidence" value="ECO:0007669"/>
    <property type="project" value="TreeGrafter"/>
</dbReference>
<protein>
    <recommendedName>
        <fullName evidence="5">Protein kinase domain-containing protein</fullName>
    </recommendedName>
</protein>
<dbReference type="AlphaFoldDB" id="A0A0D3JE78"/>
<name>A0A0D3JE78_EMIH1</name>
<dbReference type="SMART" id="SM00220">
    <property type="entry name" value="S_TKc"/>
    <property type="match status" value="1"/>
</dbReference>
<dbReference type="RefSeq" id="XP_005774242.1">
    <property type="nucleotide sequence ID" value="XM_005774185.1"/>
</dbReference>
<keyword evidence="3" id="KW-0418">Kinase</keyword>
<dbReference type="GO" id="GO:0005524">
    <property type="term" value="F:ATP binding"/>
    <property type="evidence" value="ECO:0007669"/>
    <property type="project" value="UniProtKB-KW"/>
</dbReference>
<dbReference type="Pfam" id="PF00069">
    <property type="entry name" value="Pkinase"/>
    <property type="match status" value="1"/>
</dbReference>
<sequence>MSMGRGCAESPLRCSSQSTRGWAPDRGMPFGCFDLFAHPFSFLLPTKSDPGKALPWKTSKAAREWPVSRGVAVGLQLARALRYCHDEFMPGYRLLHRDIKPDNIGCFADGRIVLADFGLCKLWKVDSAASDDERRKLTGLTGSLRYMAPEVALQEPYNHKAEVFSFTSLLYHFLSHQKPFSWMTPDTFLADACRNGKRPLLSGKWPGDVQALMAAGWSSDSRARPEFAKVVVALEEAIGRPQSLAEVLERSKAPSSRSSAQ</sequence>
<dbReference type="SUPFAM" id="SSF56112">
    <property type="entry name" value="Protein kinase-like (PK-like)"/>
    <property type="match status" value="1"/>
</dbReference>
<evidence type="ECO:0000313" key="6">
    <source>
        <dbReference type="EnsemblProtists" id="EOD21813"/>
    </source>
</evidence>
<feature type="domain" description="Protein kinase" evidence="5">
    <location>
        <begin position="1"/>
        <end position="238"/>
    </location>
</feature>
<dbReference type="PROSITE" id="PS50011">
    <property type="entry name" value="PROTEIN_KINASE_DOM"/>
    <property type="match status" value="1"/>
</dbReference>
<reference evidence="7" key="1">
    <citation type="journal article" date="2013" name="Nature">
        <title>Pan genome of the phytoplankton Emiliania underpins its global distribution.</title>
        <authorList>
            <person name="Read B.A."/>
            <person name="Kegel J."/>
            <person name="Klute M.J."/>
            <person name="Kuo A."/>
            <person name="Lefebvre S.C."/>
            <person name="Maumus F."/>
            <person name="Mayer C."/>
            <person name="Miller J."/>
            <person name="Monier A."/>
            <person name="Salamov A."/>
            <person name="Young J."/>
            <person name="Aguilar M."/>
            <person name="Claverie J.M."/>
            <person name="Frickenhaus S."/>
            <person name="Gonzalez K."/>
            <person name="Herman E.K."/>
            <person name="Lin Y.C."/>
            <person name="Napier J."/>
            <person name="Ogata H."/>
            <person name="Sarno A.F."/>
            <person name="Shmutz J."/>
            <person name="Schroeder D."/>
            <person name="de Vargas C."/>
            <person name="Verret F."/>
            <person name="von Dassow P."/>
            <person name="Valentin K."/>
            <person name="Van de Peer Y."/>
            <person name="Wheeler G."/>
            <person name="Dacks J.B."/>
            <person name="Delwiche C.F."/>
            <person name="Dyhrman S.T."/>
            <person name="Glockner G."/>
            <person name="John U."/>
            <person name="Richards T."/>
            <person name="Worden A.Z."/>
            <person name="Zhang X."/>
            <person name="Grigoriev I.V."/>
            <person name="Allen A.E."/>
            <person name="Bidle K."/>
            <person name="Borodovsky M."/>
            <person name="Bowler C."/>
            <person name="Brownlee C."/>
            <person name="Cock J.M."/>
            <person name="Elias M."/>
            <person name="Gladyshev V.N."/>
            <person name="Groth M."/>
            <person name="Guda C."/>
            <person name="Hadaegh A."/>
            <person name="Iglesias-Rodriguez M.D."/>
            <person name="Jenkins J."/>
            <person name="Jones B.M."/>
            <person name="Lawson T."/>
            <person name="Leese F."/>
            <person name="Lindquist E."/>
            <person name="Lobanov A."/>
            <person name="Lomsadze A."/>
            <person name="Malik S.B."/>
            <person name="Marsh M.E."/>
            <person name="Mackinder L."/>
            <person name="Mock T."/>
            <person name="Mueller-Roeber B."/>
            <person name="Pagarete A."/>
            <person name="Parker M."/>
            <person name="Probert I."/>
            <person name="Quesneville H."/>
            <person name="Raines C."/>
            <person name="Rensing S.A."/>
            <person name="Riano-Pachon D.M."/>
            <person name="Richier S."/>
            <person name="Rokitta S."/>
            <person name="Shiraiwa Y."/>
            <person name="Soanes D.M."/>
            <person name="van der Giezen M."/>
            <person name="Wahlund T.M."/>
            <person name="Williams B."/>
            <person name="Wilson W."/>
            <person name="Wolfe G."/>
            <person name="Wurch L.L."/>
        </authorList>
    </citation>
    <scope>NUCLEOTIDE SEQUENCE</scope>
</reference>
<evidence type="ECO:0000313" key="7">
    <source>
        <dbReference type="Proteomes" id="UP000013827"/>
    </source>
</evidence>
<organism evidence="6 7">
    <name type="scientific">Emiliania huxleyi (strain CCMP1516)</name>
    <dbReference type="NCBI Taxonomy" id="280463"/>
    <lineage>
        <taxon>Eukaryota</taxon>
        <taxon>Haptista</taxon>
        <taxon>Haptophyta</taxon>
        <taxon>Prymnesiophyceae</taxon>
        <taxon>Isochrysidales</taxon>
        <taxon>Noelaerhabdaceae</taxon>
        <taxon>Emiliania</taxon>
    </lineage>
</organism>
<evidence type="ECO:0000256" key="4">
    <source>
        <dbReference type="ARBA" id="ARBA00022840"/>
    </source>
</evidence>
<dbReference type="GeneID" id="17267353"/>
<dbReference type="EnsemblProtists" id="EOD21813">
    <property type="protein sequence ID" value="EOD21813"/>
    <property type="gene ID" value="EMIHUDRAFT_424649"/>
</dbReference>
<dbReference type="PANTHER" id="PTHR44329:SF288">
    <property type="entry name" value="MITOGEN-ACTIVATED PROTEIN KINASE KINASE KINASE 20"/>
    <property type="match status" value="1"/>
</dbReference>
<dbReference type="PaxDb" id="2903-EOD21813"/>
<dbReference type="eggNOG" id="KOG0192">
    <property type="taxonomic scope" value="Eukaryota"/>
</dbReference>
<dbReference type="Gene3D" id="1.10.510.10">
    <property type="entry name" value="Transferase(Phosphotransferase) domain 1"/>
    <property type="match status" value="1"/>
</dbReference>
<dbReference type="KEGG" id="ehx:EMIHUDRAFT_424649"/>
<evidence type="ECO:0000256" key="3">
    <source>
        <dbReference type="ARBA" id="ARBA00022777"/>
    </source>
</evidence>
<accession>A0A0D3JE78</accession>
<keyword evidence="2" id="KW-0547">Nucleotide-binding</keyword>
<keyword evidence="4" id="KW-0067">ATP-binding</keyword>
<dbReference type="PANTHER" id="PTHR44329">
    <property type="entry name" value="SERINE/THREONINE-PROTEIN KINASE TNNI3K-RELATED"/>
    <property type="match status" value="1"/>
</dbReference>
<dbReference type="InterPro" id="IPR011009">
    <property type="entry name" value="Kinase-like_dom_sf"/>
</dbReference>
<keyword evidence="7" id="KW-1185">Reference proteome</keyword>
<dbReference type="InterPro" id="IPR000719">
    <property type="entry name" value="Prot_kinase_dom"/>
</dbReference>
<proteinExistence type="predicted"/>
<dbReference type="STRING" id="2903.R1CG99"/>